<evidence type="ECO:0000313" key="3">
    <source>
        <dbReference type="Proteomes" id="UP000017170"/>
    </source>
</evidence>
<protein>
    <submittedName>
        <fullName evidence="2">Uncharacterized protein</fullName>
    </submittedName>
</protein>
<keyword evidence="1" id="KW-0812">Transmembrane</keyword>
<dbReference type="AlphaFoldDB" id="U6SI66"/>
<accession>U6SI66</accession>
<keyword evidence="1" id="KW-0472">Membrane</keyword>
<keyword evidence="1" id="KW-1133">Transmembrane helix</keyword>
<evidence type="ECO:0000256" key="1">
    <source>
        <dbReference type="SAM" id="Phobius"/>
    </source>
</evidence>
<dbReference type="PATRIC" id="fig|1188261.3.peg.3840"/>
<feature type="transmembrane region" description="Helical" evidence="1">
    <location>
        <begin position="56"/>
        <end position="74"/>
    </location>
</feature>
<organism evidence="2 3">
    <name type="scientific">Alkalihalophilus marmarensis DSM 21297</name>
    <dbReference type="NCBI Taxonomy" id="1188261"/>
    <lineage>
        <taxon>Bacteria</taxon>
        <taxon>Bacillati</taxon>
        <taxon>Bacillota</taxon>
        <taxon>Bacilli</taxon>
        <taxon>Bacillales</taxon>
        <taxon>Bacillaceae</taxon>
        <taxon>Alkalihalophilus</taxon>
    </lineage>
</organism>
<dbReference type="EMBL" id="ATAE01000065">
    <property type="protein sequence ID" value="ERN51283.1"/>
    <property type="molecule type" value="Genomic_DNA"/>
</dbReference>
<keyword evidence="3" id="KW-1185">Reference proteome</keyword>
<reference evidence="2 3" key="1">
    <citation type="journal article" date="2013" name="Genome Announc.">
        <title>Genome Sequence of the Extreme Obligate Alkaliphile Bacillus marmarensis Strain DSM 21297.</title>
        <authorList>
            <person name="Wernick D.G."/>
            <person name="Choi K.Y."/>
            <person name="Tat C.A."/>
            <person name="Lafontaine Rivera J.G."/>
            <person name="Liao J.C."/>
        </authorList>
    </citation>
    <scope>NUCLEOTIDE SEQUENCE [LARGE SCALE GENOMIC DNA]</scope>
    <source>
        <strain evidence="2 3">DSM 21297</strain>
    </source>
</reference>
<name>U6SI66_9BACI</name>
<dbReference type="RefSeq" id="WP_022629825.1">
    <property type="nucleotide sequence ID" value="NZ_ATAE01000065.1"/>
</dbReference>
<proteinExistence type="predicted"/>
<dbReference type="Proteomes" id="UP000017170">
    <property type="component" value="Unassembled WGS sequence"/>
</dbReference>
<gene>
    <name evidence="2" type="ORF">A33I_20605</name>
</gene>
<feature type="transmembrane region" description="Helical" evidence="1">
    <location>
        <begin position="80"/>
        <end position="100"/>
    </location>
</feature>
<sequence>MSHSKNTELVREILKNNSQVENILNEFEKSETQRYRDIIFNYIKKHNTYLSFRNKLLVIQVAIPIFGSIFAIFAPGLDLWVKFLILFIYLMISLLVFWIVKVLPEDFDKFNQEVTRLKLVNLSERLASKMALFDKIYEEEPEEDTSFLEKVSDFVKLEINSMSESQKNMIRRCINPSSRFENSRDTNITIPTEVINLSNISKKKLEQITYEISSLAEYMFGGKGYSAKLYLRISKKYEDNEVELLTSFSRFPLKNGKDNGTSWIKTRGNPSIVWECLERGGYKIAHTNERAELYYNSVLAICLPGRIGILALHADHKEAFDGKMDKTTYNLLALSTRQLVLEAINEEGK</sequence>
<evidence type="ECO:0000313" key="2">
    <source>
        <dbReference type="EMBL" id="ERN51283.1"/>
    </source>
</evidence>
<comment type="caution">
    <text evidence="2">The sequence shown here is derived from an EMBL/GenBank/DDBJ whole genome shotgun (WGS) entry which is preliminary data.</text>
</comment>